<dbReference type="Pfam" id="PF00115">
    <property type="entry name" value="COX1"/>
    <property type="match status" value="1"/>
</dbReference>
<feature type="transmembrane region" description="Helical" evidence="6">
    <location>
        <begin position="157"/>
        <end position="177"/>
    </location>
</feature>
<feature type="transmembrane region" description="Helical" evidence="6">
    <location>
        <begin position="381"/>
        <end position="407"/>
    </location>
</feature>
<keyword evidence="5 8" id="KW-0496">Mitochondrion</keyword>
<evidence type="ECO:0000259" key="7">
    <source>
        <dbReference type="PROSITE" id="PS50855"/>
    </source>
</evidence>
<sequence>MINNIMHMINKYTLTTSHKIIGILYGYMGYIAGILGYIISMLIRMELNTQGLAIVRKVKEVTIYNNWITIHGLIMLFVFIMPVGIGFYGNYLIPMLIGTSELSMPRMNGISFWMLIVGVVIFVISNVLMSKPISSGWTLYPPLSTRDADNIGVNIDLSLLVVHVLGISSTIGSVNYITTNKYNRHVGLTFMNINIYNFSIIVTSILLIGSLPILGVAITGLLLDRNINSTIYDVIGDPVLYQHLFWFFGHPEVYVIILPVFGLTSLILTSIIHKDIFGREGMMYCIISIGVVGYFVWAHHMFTVGLDIDSRSYFSIATSIISIPTSVKMFSYINTWASGRGFRGNNSSWSFFSFLICFCFGGFTGLLLSSGSLDIMLHDTYFVVGHFHTVLSLAATFGLLIAHYFFLPIIFSYSIFESFSFYHTFLLLVGALLVFYPMHLAGLSGMARRVPEYADIFIPFMTVGFHGTFLLIFSTLTFIRSYFQFLSHINHSNYL</sequence>
<feature type="transmembrane region" description="Helical" evidence="6">
    <location>
        <begin position="314"/>
        <end position="337"/>
    </location>
</feature>
<comment type="subcellular location">
    <subcellularLocation>
        <location evidence="1">Membrane</location>
        <topology evidence="1">Multi-pass membrane protein</topology>
    </subcellularLocation>
    <subcellularLocation>
        <location evidence="5">Mitochondrion inner membrane</location>
        <topology evidence="5">Multi-pass membrane protein</topology>
    </subcellularLocation>
</comment>
<dbReference type="AlphaFoldDB" id="A0A0S2YRY5"/>
<dbReference type="EMBL" id="KT732263">
    <property type="protein sequence ID" value="ALQ28774.1"/>
    <property type="molecule type" value="Genomic_DNA"/>
</dbReference>
<evidence type="ECO:0000256" key="1">
    <source>
        <dbReference type="ARBA" id="ARBA00004141"/>
    </source>
</evidence>
<dbReference type="InterPro" id="IPR000883">
    <property type="entry name" value="Cyt_C_Oxase_1"/>
</dbReference>
<dbReference type="PRINTS" id="PR01165">
    <property type="entry name" value="CYCOXIDASEI"/>
</dbReference>
<feature type="transmembrane region" description="Helical" evidence="6">
    <location>
        <begin position="110"/>
        <end position="129"/>
    </location>
</feature>
<dbReference type="GO" id="GO:0020037">
    <property type="term" value="F:heme binding"/>
    <property type="evidence" value="ECO:0007669"/>
    <property type="project" value="InterPro"/>
</dbReference>
<dbReference type="InterPro" id="IPR023615">
    <property type="entry name" value="Cyt_c_Oxase_su1_BS"/>
</dbReference>
<dbReference type="GO" id="GO:0004129">
    <property type="term" value="F:cytochrome-c oxidase activity"/>
    <property type="evidence" value="ECO:0007669"/>
    <property type="project" value="UniProtKB-EC"/>
</dbReference>
<comment type="pathway">
    <text evidence="5">Energy metabolism; oxidative phosphorylation.</text>
</comment>
<feature type="transmembrane region" description="Helical" evidence="6">
    <location>
        <begin position="253"/>
        <end position="272"/>
    </location>
</feature>
<keyword evidence="5" id="KW-0186">Copper</keyword>
<organism evidence="8">
    <name type="scientific">Euglena gracilis var. bacillaris</name>
    <dbReference type="NCBI Taxonomy" id="158060"/>
    <lineage>
        <taxon>Eukaryota</taxon>
        <taxon>Discoba</taxon>
        <taxon>Euglenozoa</taxon>
        <taxon>Euglenida</taxon>
        <taxon>Spirocuta</taxon>
        <taxon>Euglenophyceae</taxon>
        <taxon>Euglenales</taxon>
        <taxon>Euglenaceae</taxon>
        <taxon>Euglena</taxon>
    </lineage>
</organism>
<dbReference type="UniPathway" id="UPA00705"/>
<keyword evidence="5" id="KW-0408">Iron</keyword>
<feature type="transmembrane region" description="Helical" evidence="6">
    <location>
        <begin position="198"/>
        <end position="223"/>
    </location>
</feature>
<keyword evidence="4 5" id="KW-0472">Membrane</keyword>
<accession>A0A0S2YRY5</accession>
<proteinExistence type="inferred from homology"/>
<evidence type="ECO:0000256" key="4">
    <source>
        <dbReference type="ARBA" id="ARBA00023136"/>
    </source>
</evidence>
<evidence type="ECO:0000256" key="2">
    <source>
        <dbReference type="ARBA" id="ARBA00022692"/>
    </source>
</evidence>
<evidence type="ECO:0000256" key="6">
    <source>
        <dbReference type="SAM" id="Phobius"/>
    </source>
</evidence>
<dbReference type="SMR" id="A0A0S2YRY5"/>
<feature type="transmembrane region" description="Helical" evidence="6">
    <location>
        <begin position="63"/>
        <end position="89"/>
    </location>
</feature>
<comment type="function">
    <text evidence="5">Component of the cytochrome c oxidase, the last enzyme in the mitochondrial electron transport chain which drives oxidative phosphorylation. The respiratory chain contains 3 multisubunit complexes succinate dehydrogenase (complex II, CII), ubiquinol-cytochrome c oxidoreductase (cytochrome b-c1 complex, complex III, CIII) and cytochrome c oxidase (complex IV, CIV), that cooperate to transfer electrons derived from NADH and succinate to molecular oxygen, creating an electrochemical gradient over the inner membrane that drives transmembrane transport and the ATP synthase. Cytochrome c oxidase is the component of the respiratory chain that catalyzes the reduction of oxygen to water. Electrons originating from reduced cytochrome c in the intermembrane space (IMS) are transferred via the dinuclear copper A center (CU(A)) of subunit 2 and heme A of subunit 1 to the active site in subunit 1, a binuclear center (BNC) formed by heme A3 and copper B (CU(B)). The BNC reduces molecular oxygen to 2 water molecules using 4 electrons from cytochrome c in the IMS and 4 protons from the mitochondrial matrix.</text>
</comment>
<feature type="domain" description="Cytochrome oxidase subunit I profile" evidence="7">
    <location>
        <begin position="8"/>
        <end position="495"/>
    </location>
</feature>
<keyword evidence="5" id="KW-0813">Transport</keyword>
<feature type="transmembrane region" description="Helical" evidence="6">
    <location>
        <begin position="419"/>
        <end position="436"/>
    </location>
</feature>
<comment type="similarity">
    <text evidence="5">Belongs to the heme-copper respiratory oxidase family.</text>
</comment>
<dbReference type="GO" id="GO:0046872">
    <property type="term" value="F:metal ion binding"/>
    <property type="evidence" value="ECO:0007669"/>
    <property type="project" value="UniProtKB-KW"/>
</dbReference>
<dbReference type="PROSITE" id="PS00077">
    <property type="entry name" value="COX1_CUB"/>
    <property type="match status" value="1"/>
</dbReference>
<dbReference type="GO" id="GO:0015990">
    <property type="term" value="P:electron transport coupled proton transport"/>
    <property type="evidence" value="ECO:0007669"/>
    <property type="project" value="TreeGrafter"/>
</dbReference>
<protein>
    <recommendedName>
        <fullName evidence="5">Cytochrome c oxidase subunit 1</fullName>
        <ecNumber evidence="5">7.1.1.9</ecNumber>
    </recommendedName>
</protein>
<dbReference type="PANTHER" id="PTHR10422">
    <property type="entry name" value="CYTOCHROME C OXIDASE SUBUNIT 1"/>
    <property type="match status" value="1"/>
</dbReference>
<feature type="transmembrane region" description="Helical" evidence="6">
    <location>
        <begin position="349"/>
        <end position="369"/>
    </location>
</feature>
<evidence type="ECO:0000256" key="5">
    <source>
        <dbReference type="RuleBase" id="RU000369"/>
    </source>
</evidence>
<keyword evidence="5" id="KW-0349">Heme</keyword>
<evidence type="ECO:0000313" key="8">
    <source>
        <dbReference type="EMBL" id="ALQ28774.1"/>
    </source>
</evidence>
<dbReference type="Gene3D" id="1.20.210.10">
    <property type="entry name" value="Cytochrome c oxidase-like, subunit I domain"/>
    <property type="match status" value="1"/>
</dbReference>
<dbReference type="InterPro" id="IPR023616">
    <property type="entry name" value="Cyt_c_oxase-like_su1_dom"/>
</dbReference>
<dbReference type="PROSITE" id="PS50855">
    <property type="entry name" value="COX1"/>
    <property type="match status" value="1"/>
</dbReference>
<keyword evidence="5" id="KW-0999">Mitochondrion inner membrane</keyword>
<geneLocation type="mitochondrion" evidence="8"/>
<reference evidence="8" key="1">
    <citation type="journal article" date="2015" name="Genome Biol. Evol.">
        <title>Unexpectedly Streamlined Mitochondrial Genome of the Euglenozoan Euglena gracilis.</title>
        <authorList>
            <person name="Dobakova E."/>
            <person name="Flegontov P."/>
            <person name="Skalicky T."/>
            <person name="Lukes J."/>
        </authorList>
    </citation>
    <scope>NUCLEOTIDE SEQUENCE</scope>
</reference>
<dbReference type="InterPro" id="IPR036927">
    <property type="entry name" value="Cyt_c_oxase-like_su1_sf"/>
</dbReference>
<comment type="catalytic activity">
    <reaction evidence="5">
        <text>4 Fe(II)-[cytochrome c] + O2 + 8 H(+)(in) = 4 Fe(III)-[cytochrome c] + 2 H2O + 4 H(+)(out)</text>
        <dbReference type="Rhea" id="RHEA:11436"/>
        <dbReference type="Rhea" id="RHEA-COMP:10350"/>
        <dbReference type="Rhea" id="RHEA-COMP:14399"/>
        <dbReference type="ChEBI" id="CHEBI:15377"/>
        <dbReference type="ChEBI" id="CHEBI:15378"/>
        <dbReference type="ChEBI" id="CHEBI:15379"/>
        <dbReference type="ChEBI" id="CHEBI:29033"/>
        <dbReference type="ChEBI" id="CHEBI:29034"/>
        <dbReference type="EC" id="7.1.1.9"/>
    </reaction>
</comment>
<dbReference type="GO" id="GO:0005743">
    <property type="term" value="C:mitochondrial inner membrane"/>
    <property type="evidence" value="ECO:0007669"/>
    <property type="project" value="UniProtKB-SubCell"/>
</dbReference>
<dbReference type="GO" id="GO:0006123">
    <property type="term" value="P:mitochondrial electron transport, cytochrome c to oxygen"/>
    <property type="evidence" value="ECO:0007669"/>
    <property type="project" value="TreeGrafter"/>
</dbReference>
<gene>
    <name evidence="8" type="primary">cox1</name>
</gene>
<dbReference type="SUPFAM" id="SSF81442">
    <property type="entry name" value="Cytochrome c oxidase subunit I-like"/>
    <property type="match status" value="1"/>
</dbReference>
<feature type="transmembrane region" description="Helical" evidence="6">
    <location>
        <begin position="284"/>
        <end position="302"/>
    </location>
</feature>
<name>A0A0S2YRY5_EUGGR</name>
<feature type="transmembrane region" description="Helical" evidence="6">
    <location>
        <begin position="20"/>
        <end position="43"/>
    </location>
</feature>
<keyword evidence="2 5" id="KW-0812">Transmembrane</keyword>
<keyword evidence="3 6" id="KW-1133">Transmembrane helix</keyword>
<dbReference type="PANTHER" id="PTHR10422:SF18">
    <property type="entry name" value="CYTOCHROME C OXIDASE SUBUNIT 1"/>
    <property type="match status" value="1"/>
</dbReference>
<dbReference type="EC" id="7.1.1.9" evidence="5"/>
<feature type="transmembrane region" description="Helical" evidence="6">
    <location>
        <begin position="456"/>
        <end position="479"/>
    </location>
</feature>
<keyword evidence="5" id="KW-0679">Respiratory chain</keyword>
<evidence type="ECO:0000256" key="3">
    <source>
        <dbReference type="ARBA" id="ARBA00022989"/>
    </source>
</evidence>
<keyword evidence="5" id="KW-0249">Electron transport</keyword>
<keyword evidence="5" id="KW-0479">Metal-binding</keyword>